<gene>
    <name evidence="2" type="ORF">MEUPH1_LOCUS27445</name>
</gene>
<organism evidence="2 3">
    <name type="scientific">Macrosiphum euphorbiae</name>
    <name type="common">potato aphid</name>
    <dbReference type="NCBI Taxonomy" id="13131"/>
    <lineage>
        <taxon>Eukaryota</taxon>
        <taxon>Metazoa</taxon>
        <taxon>Ecdysozoa</taxon>
        <taxon>Arthropoda</taxon>
        <taxon>Hexapoda</taxon>
        <taxon>Insecta</taxon>
        <taxon>Pterygota</taxon>
        <taxon>Neoptera</taxon>
        <taxon>Paraneoptera</taxon>
        <taxon>Hemiptera</taxon>
        <taxon>Sternorrhyncha</taxon>
        <taxon>Aphidomorpha</taxon>
        <taxon>Aphidoidea</taxon>
        <taxon>Aphididae</taxon>
        <taxon>Macrosiphini</taxon>
        <taxon>Macrosiphum</taxon>
    </lineage>
</organism>
<reference evidence="2 3" key="1">
    <citation type="submission" date="2023-01" db="EMBL/GenBank/DDBJ databases">
        <authorList>
            <person name="Whitehead M."/>
        </authorList>
    </citation>
    <scope>NUCLEOTIDE SEQUENCE [LARGE SCALE GENOMIC DNA]</scope>
</reference>
<accession>A0AAV0XYU9</accession>
<dbReference type="PANTHER" id="PTHR33939:SF1">
    <property type="entry name" value="DUF4371 DOMAIN-CONTAINING PROTEIN"/>
    <property type="match status" value="1"/>
</dbReference>
<name>A0AAV0XYU9_9HEMI</name>
<dbReference type="PANTHER" id="PTHR33939">
    <property type="entry name" value="PROTEIN CBG22215"/>
    <property type="match status" value="1"/>
</dbReference>
<comment type="caution">
    <text evidence="2">The sequence shown here is derived from an EMBL/GenBank/DDBJ whole genome shotgun (WGS) entry which is preliminary data.</text>
</comment>
<evidence type="ECO:0000313" key="2">
    <source>
        <dbReference type="EMBL" id="CAI6373740.1"/>
    </source>
</evidence>
<dbReference type="AlphaFoldDB" id="A0AAV0XYU9"/>
<dbReference type="EMBL" id="CARXXK010001118">
    <property type="protein sequence ID" value="CAI6373740.1"/>
    <property type="molecule type" value="Genomic_DNA"/>
</dbReference>
<dbReference type="Gene3D" id="3.30.420.10">
    <property type="entry name" value="Ribonuclease H-like superfamily/Ribonuclease H"/>
    <property type="match status" value="1"/>
</dbReference>
<dbReference type="GO" id="GO:0003676">
    <property type="term" value="F:nucleic acid binding"/>
    <property type="evidence" value="ECO:0007669"/>
    <property type="project" value="InterPro"/>
</dbReference>
<dbReference type="Proteomes" id="UP001160148">
    <property type="component" value="Unassembled WGS sequence"/>
</dbReference>
<dbReference type="InterPro" id="IPR038717">
    <property type="entry name" value="Tc1-like_DDE_dom"/>
</dbReference>
<feature type="domain" description="Tc1-like transposase DDE" evidence="1">
    <location>
        <begin position="2"/>
        <end position="124"/>
    </location>
</feature>
<evidence type="ECO:0000313" key="3">
    <source>
        <dbReference type="Proteomes" id="UP001160148"/>
    </source>
</evidence>
<evidence type="ECO:0000259" key="1">
    <source>
        <dbReference type="Pfam" id="PF13358"/>
    </source>
</evidence>
<sequence length="192" mass="22367">MNSVIFKDWFIQMLNNLEEPCVIIMDNASYHSSLVDNYPKSNEKKINVQKWLQEKGIQFSPLGTLPELRERVKQLIPQEKKYELDQIALSMGHEVIRLPPYHCQYNPIELIWAQVKGKIAEENTSFKIADVEKLAHDALDSVTVDDWKRCVTHCNKLQDDDYVKEGLRDEILEPIIMTINPEDSSESEDDDY</sequence>
<dbReference type="Pfam" id="PF13358">
    <property type="entry name" value="DDE_3"/>
    <property type="match status" value="1"/>
</dbReference>
<protein>
    <recommendedName>
        <fullName evidence="1">Tc1-like transposase DDE domain-containing protein</fullName>
    </recommendedName>
</protein>
<dbReference type="InterPro" id="IPR036397">
    <property type="entry name" value="RNaseH_sf"/>
</dbReference>
<proteinExistence type="predicted"/>
<keyword evidence="3" id="KW-1185">Reference proteome</keyword>